<reference evidence="3 4" key="1">
    <citation type="submission" date="2016-09" db="EMBL/GenBank/DDBJ databases">
        <title>Alteromonas lipolytica, a new species isolated from sea water.</title>
        <authorList>
            <person name="Wu Y.-H."/>
            <person name="Cheng H."/>
            <person name="Xu X.-W."/>
        </authorList>
    </citation>
    <scope>NUCLEOTIDE SEQUENCE [LARGE SCALE GENOMIC DNA]</scope>
    <source>
        <strain evidence="3 4">JW12</strain>
    </source>
</reference>
<evidence type="ECO:0000259" key="2">
    <source>
        <dbReference type="Pfam" id="PF04024"/>
    </source>
</evidence>
<evidence type="ECO:0000256" key="1">
    <source>
        <dbReference type="SAM" id="Phobius"/>
    </source>
</evidence>
<dbReference type="OrthoDB" id="6388079at2"/>
<accession>A0A1E8FBR1</accession>
<keyword evidence="4" id="KW-1185">Reference proteome</keyword>
<dbReference type="RefSeq" id="WP_070177738.1">
    <property type="nucleotide sequence ID" value="NZ_BMJR01000002.1"/>
</dbReference>
<keyword evidence="1" id="KW-0472">Membrane</keyword>
<protein>
    <recommendedName>
        <fullName evidence="2">Phage shock protein PspC N-terminal domain-containing protein</fullName>
    </recommendedName>
</protein>
<dbReference type="AlphaFoldDB" id="A0A1E8FBR1"/>
<feature type="transmembrane region" description="Helical" evidence="1">
    <location>
        <begin position="37"/>
        <end position="59"/>
    </location>
</feature>
<proteinExistence type="predicted"/>
<feature type="domain" description="Phage shock protein PspC N-terminal" evidence="2">
    <location>
        <begin position="7"/>
        <end position="61"/>
    </location>
</feature>
<name>A0A1E8FBR1_9ALTE</name>
<keyword evidence="1" id="KW-0812">Transmembrane</keyword>
<dbReference type="InterPro" id="IPR007168">
    <property type="entry name" value="Phageshock_PspC_N"/>
</dbReference>
<gene>
    <name evidence="3" type="ORF">BFC17_03620</name>
</gene>
<comment type="caution">
    <text evidence="3">The sequence shown here is derived from an EMBL/GenBank/DDBJ whole genome shotgun (WGS) entry which is preliminary data.</text>
</comment>
<keyword evidence="1" id="KW-1133">Transmembrane helix</keyword>
<dbReference type="EMBL" id="MJIC01000015">
    <property type="protein sequence ID" value="OFI33362.1"/>
    <property type="molecule type" value="Genomic_DNA"/>
</dbReference>
<dbReference type="Pfam" id="PF04024">
    <property type="entry name" value="PspC"/>
    <property type="match status" value="1"/>
</dbReference>
<dbReference type="STRING" id="1856405.BFC17_03620"/>
<evidence type="ECO:0000313" key="3">
    <source>
        <dbReference type="EMBL" id="OFI33362.1"/>
    </source>
</evidence>
<sequence length="72" mass="8184">MSGYRCLRKSHNNILAGVAAGMAEFVGWEPKRARIGWLMLTFISLGSAVILYTFLAILFPPPDHFDLNRFRQ</sequence>
<evidence type="ECO:0000313" key="4">
    <source>
        <dbReference type="Proteomes" id="UP000176037"/>
    </source>
</evidence>
<dbReference type="Proteomes" id="UP000176037">
    <property type="component" value="Unassembled WGS sequence"/>
</dbReference>
<organism evidence="3 4">
    <name type="scientific">Alteromonas lipolytica</name>
    <dbReference type="NCBI Taxonomy" id="1856405"/>
    <lineage>
        <taxon>Bacteria</taxon>
        <taxon>Pseudomonadati</taxon>
        <taxon>Pseudomonadota</taxon>
        <taxon>Gammaproteobacteria</taxon>
        <taxon>Alteromonadales</taxon>
        <taxon>Alteromonadaceae</taxon>
        <taxon>Alteromonas/Salinimonas group</taxon>
        <taxon>Alteromonas</taxon>
    </lineage>
</organism>